<sequence>MNGSDSTISIPEKQPSDRRPMVLQIPRERYLSGRNDLSSNLIDQENVQGNKEVLVSPEGDTNIDENVTIQHPLSIRQSQSIIRKPSRYLLVKQSKQAIFV</sequence>
<dbReference type="AlphaFoldDB" id="A0ABD1SYJ5"/>
<dbReference type="EMBL" id="JBFOLK010000006">
    <property type="protein sequence ID" value="KAL2505490.1"/>
    <property type="molecule type" value="Genomic_DNA"/>
</dbReference>
<accession>A0ABD1SYJ5</accession>
<reference evidence="3" key="1">
    <citation type="submission" date="2024-07" db="EMBL/GenBank/DDBJ databases">
        <title>Two chromosome-level genome assemblies of Korean endemic species Abeliophyllum distichum and Forsythia ovata (Oleaceae).</title>
        <authorList>
            <person name="Jang H."/>
        </authorList>
    </citation>
    <scope>NUCLEOTIDE SEQUENCE [LARGE SCALE GENOMIC DNA]</scope>
</reference>
<organism evidence="2 3">
    <name type="scientific">Abeliophyllum distichum</name>
    <dbReference type="NCBI Taxonomy" id="126358"/>
    <lineage>
        <taxon>Eukaryota</taxon>
        <taxon>Viridiplantae</taxon>
        <taxon>Streptophyta</taxon>
        <taxon>Embryophyta</taxon>
        <taxon>Tracheophyta</taxon>
        <taxon>Spermatophyta</taxon>
        <taxon>Magnoliopsida</taxon>
        <taxon>eudicotyledons</taxon>
        <taxon>Gunneridae</taxon>
        <taxon>Pentapetalae</taxon>
        <taxon>asterids</taxon>
        <taxon>lamiids</taxon>
        <taxon>Lamiales</taxon>
        <taxon>Oleaceae</taxon>
        <taxon>Forsythieae</taxon>
        <taxon>Abeliophyllum</taxon>
    </lineage>
</organism>
<name>A0ABD1SYJ5_9LAMI</name>
<proteinExistence type="predicted"/>
<protein>
    <submittedName>
        <fullName evidence="2">Uncharacterized protein</fullName>
    </submittedName>
</protein>
<feature type="region of interest" description="Disordered" evidence="1">
    <location>
        <begin position="1"/>
        <end position="22"/>
    </location>
</feature>
<comment type="caution">
    <text evidence="2">The sequence shown here is derived from an EMBL/GenBank/DDBJ whole genome shotgun (WGS) entry which is preliminary data.</text>
</comment>
<dbReference type="Proteomes" id="UP001604336">
    <property type="component" value="Unassembled WGS sequence"/>
</dbReference>
<gene>
    <name evidence="2" type="ORF">Adt_21111</name>
</gene>
<evidence type="ECO:0000313" key="2">
    <source>
        <dbReference type="EMBL" id="KAL2505490.1"/>
    </source>
</evidence>
<keyword evidence="3" id="KW-1185">Reference proteome</keyword>
<evidence type="ECO:0000256" key="1">
    <source>
        <dbReference type="SAM" id="MobiDB-lite"/>
    </source>
</evidence>
<evidence type="ECO:0000313" key="3">
    <source>
        <dbReference type="Proteomes" id="UP001604336"/>
    </source>
</evidence>